<sequence>MKITNQNQSYIDTKKHLDQYKKVQHQVSQSAKEHSVTVDISSTSKKIRQIETNDAFSKAERIAQIKSAIKSGTYSVSPDKIAHSIVESMKEQR</sequence>
<dbReference type="InterPro" id="IPR007412">
    <property type="entry name" value="FlgM"/>
</dbReference>
<dbReference type="GO" id="GO:0045892">
    <property type="term" value="P:negative regulation of DNA-templated transcription"/>
    <property type="evidence" value="ECO:0007669"/>
    <property type="project" value="InterPro"/>
</dbReference>
<name>A0A1Q2D869_9ENTE</name>
<keyword evidence="8" id="KW-0282">Flagellum</keyword>
<evidence type="ECO:0000256" key="1">
    <source>
        <dbReference type="ARBA" id="ARBA00005322"/>
    </source>
</evidence>
<evidence type="ECO:0000256" key="2">
    <source>
        <dbReference type="ARBA" id="ARBA00017823"/>
    </source>
</evidence>
<dbReference type="EMBL" id="CP019609">
    <property type="protein sequence ID" value="AQP54589.1"/>
    <property type="molecule type" value="Genomic_DNA"/>
</dbReference>
<evidence type="ECO:0000256" key="4">
    <source>
        <dbReference type="ARBA" id="ARBA00022795"/>
    </source>
</evidence>
<organism evidence="8 9">
    <name type="scientific">Vagococcus penaei</name>
    <dbReference type="NCBI Taxonomy" id="633807"/>
    <lineage>
        <taxon>Bacteria</taxon>
        <taxon>Bacillati</taxon>
        <taxon>Bacillota</taxon>
        <taxon>Bacilli</taxon>
        <taxon>Lactobacillales</taxon>
        <taxon>Enterococcaceae</taxon>
        <taxon>Vagococcus</taxon>
    </lineage>
</organism>
<evidence type="ECO:0000256" key="3">
    <source>
        <dbReference type="ARBA" id="ARBA00022491"/>
    </source>
</evidence>
<evidence type="ECO:0000256" key="6">
    <source>
        <dbReference type="ARBA" id="ARBA00023163"/>
    </source>
</evidence>
<dbReference type="Pfam" id="PF04316">
    <property type="entry name" value="FlgM"/>
    <property type="match status" value="1"/>
</dbReference>
<keyword evidence="8" id="KW-0969">Cilium</keyword>
<dbReference type="NCBIfam" id="TIGR03824">
    <property type="entry name" value="FlgM_jcvi"/>
    <property type="match status" value="1"/>
</dbReference>
<dbReference type="Proteomes" id="UP000188246">
    <property type="component" value="Chromosome"/>
</dbReference>
<feature type="domain" description="Anti-sigma-28 factor FlgM C-terminal" evidence="7">
    <location>
        <begin position="37"/>
        <end position="86"/>
    </location>
</feature>
<dbReference type="GO" id="GO:0044781">
    <property type="term" value="P:bacterial-type flagellum organization"/>
    <property type="evidence" value="ECO:0007669"/>
    <property type="project" value="UniProtKB-KW"/>
</dbReference>
<gene>
    <name evidence="8" type="ORF">BW732_10510</name>
</gene>
<reference evidence="8 9" key="1">
    <citation type="journal article" date="2010" name="Int. J. Syst. Evol. Microbiol.">
        <title>Vagococcus penaei sp. nov., isolated from spoilage microbiota of cooked shrimp (Penaeus vannamei).</title>
        <authorList>
            <person name="Jaffres E."/>
            <person name="Prevost H."/>
            <person name="Rossero A."/>
            <person name="Joffraud J.J."/>
            <person name="Dousset X."/>
        </authorList>
    </citation>
    <scope>NUCLEOTIDE SEQUENCE [LARGE SCALE GENOMIC DNA]</scope>
    <source>
        <strain evidence="8 9">CD276</strain>
    </source>
</reference>
<dbReference type="RefSeq" id="WP_161485562.1">
    <property type="nucleotide sequence ID" value="NZ_CP019609.1"/>
</dbReference>
<evidence type="ECO:0000313" key="9">
    <source>
        <dbReference type="Proteomes" id="UP000188246"/>
    </source>
</evidence>
<keyword evidence="4" id="KW-1005">Bacterial flagellum biogenesis</keyword>
<evidence type="ECO:0000259" key="7">
    <source>
        <dbReference type="Pfam" id="PF04316"/>
    </source>
</evidence>
<dbReference type="KEGG" id="vpi:BW732_10510"/>
<evidence type="ECO:0000313" key="8">
    <source>
        <dbReference type="EMBL" id="AQP54589.1"/>
    </source>
</evidence>
<proteinExistence type="inferred from homology"/>
<dbReference type="InterPro" id="IPR035890">
    <property type="entry name" value="Anti-sigma-28_factor_FlgM_sf"/>
</dbReference>
<keyword evidence="3" id="KW-0678">Repressor</keyword>
<keyword evidence="8" id="KW-0966">Cell projection</keyword>
<dbReference type="SUPFAM" id="SSF101498">
    <property type="entry name" value="Anti-sigma factor FlgM"/>
    <property type="match status" value="1"/>
</dbReference>
<keyword evidence="5" id="KW-0805">Transcription regulation</keyword>
<keyword evidence="6" id="KW-0804">Transcription</keyword>
<dbReference type="STRING" id="633807.BW732_10510"/>
<dbReference type="InterPro" id="IPR031316">
    <property type="entry name" value="FlgM_C"/>
</dbReference>
<keyword evidence="9" id="KW-1185">Reference proteome</keyword>
<comment type="similarity">
    <text evidence="1">Belongs to the FlgM family.</text>
</comment>
<accession>A0A1Q2D869</accession>
<dbReference type="AlphaFoldDB" id="A0A1Q2D869"/>
<protein>
    <recommendedName>
        <fullName evidence="2">Negative regulator of flagellin synthesis</fullName>
    </recommendedName>
</protein>
<evidence type="ECO:0000256" key="5">
    <source>
        <dbReference type="ARBA" id="ARBA00023015"/>
    </source>
</evidence>